<comment type="caution">
    <text evidence="9">The sequence shown here is derived from an EMBL/GenBank/DDBJ whole genome shotgun (WGS) entry which is preliminary data.</text>
</comment>
<evidence type="ECO:0000256" key="4">
    <source>
        <dbReference type="ARBA" id="ARBA00022692"/>
    </source>
</evidence>
<evidence type="ECO:0000256" key="1">
    <source>
        <dbReference type="ARBA" id="ARBA00004141"/>
    </source>
</evidence>
<keyword evidence="10" id="KW-1185">Reference proteome</keyword>
<keyword evidence="6 7" id="KW-0472">Membrane</keyword>
<dbReference type="NCBIfam" id="TIGR03025">
    <property type="entry name" value="EPS_sugtrans"/>
    <property type="match status" value="1"/>
</dbReference>
<evidence type="ECO:0000256" key="7">
    <source>
        <dbReference type="SAM" id="Phobius"/>
    </source>
</evidence>
<feature type="transmembrane region" description="Helical" evidence="7">
    <location>
        <begin position="50"/>
        <end position="74"/>
    </location>
</feature>
<feature type="transmembrane region" description="Helical" evidence="7">
    <location>
        <begin position="95"/>
        <end position="114"/>
    </location>
</feature>
<dbReference type="Pfam" id="PF02397">
    <property type="entry name" value="Bac_transf"/>
    <property type="match status" value="1"/>
</dbReference>
<organism evidence="9 10">
    <name type="scientific">Agrococcus citreus</name>
    <dbReference type="NCBI Taxonomy" id="84643"/>
    <lineage>
        <taxon>Bacteria</taxon>
        <taxon>Bacillati</taxon>
        <taxon>Actinomycetota</taxon>
        <taxon>Actinomycetes</taxon>
        <taxon>Micrococcales</taxon>
        <taxon>Microbacteriaceae</taxon>
        <taxon>Agrococcus</taxon>
    </lineage>
</organism>
<reference evidence="9 10" key="1">
    <citation type="journal article" date="2019" name="Int. J. Syst. Evol. Microbiol.">
        <title>The Global Catalogue of Microorganisms (GCM) 10K type strain sequencing project: providing services to taxonomists for standard genome sequencing and annotation.</title>
        <authorList>
            <consortium name="The Broad Institute Genomics Platform"/>
            <consortium name="The Broad Institute Genome Sequencing Center for Infectious Disease"/>
            <person name="Wu L."/>
            <person name="Ma J."/>
        </authorList>
    </citation>
    <scope>NUCLEOTIDE SEQUENCE [LARGE SCALE GENOMIC DNA]</scope>
    <source>
        <strain evidence="9 10">JCM 12398</strain>
    </source>
</reference>
<keyword evidence="3 9" id="KW-0808">Transferase</keyword>
<dbReference type="InterPro" id="IPR003362">
    <property type="entry name" value="Bact_transf"/>
</dbReference>
<dbReference type="RefSeq" id="WP_343918281.1">
    <property type="nucleotide sequence ID" value="NZ_BAAAKK010000003.1"/>
</dbReference>
<comment type="similarity">
    <text evidence="2">Belongs to the bacterial sugar transferase family.</text>
</comment>
<feature type="transmembrane region" description="Helical" evidence="7">
    <location>
        <begin position="292"/>
        <end position="316"/>
    </location>
</feature>
<dbReference type="EMBL" id="BAAAKK010000003">
    <property type="protein sequence ID" value="GAA1421069.1"/>
    <property type="molecule type" value="Genomic_DNA"/>
</dbReference>
<dbReference type="Proteomes" id="UP001501266">
    <property type="component" value="Unassembled WGS sequence"/>
</dbReference>
<evidence type="ECO:0000313" key="9">
    <source>
        <dbReference type="EMBL" id="GAA1421069.1"/>
    </source>
</evidence>
<dbReference type="PANTHER" id="PTHR30576">
    <property type="entry name" value="COLANIC BIOSYNTHESIS UDP-GLUCOSE LIPID CARRIER TRANSFERASE"/>
    <property type="match status" value="1"/>
</dbReference>
<name>A0ABN1YTL7_9MICO</name>
<gene>
    <name evidence="9" type="ORF">GCM10009640_11320</name>
</gene>
<keyword evidence="5 7" id="KW-1133">Transmembrane helix</keyword>
<evidence type="ECO:0000256" key="5">
    <source>
        <dbReference type="ARBA" id="ARBA00022989"/>
    </source>
</evidence>
<proteinExistence type="inferred from homology"/>
<protein>
    <submittedName>
        <fullName evidence="9">Sugar transferase</fullName>
    </submittedName>
</protein>
<feature type="domain" description="Bacterial sugar transferase" evidence="8">
    <location>
        <begin position="290"/>
        <end position="482"/>
    </location>
</feature>
<accession>A0ABN1YTL7</accession>
<keyword evidence="4 7" id="KW-0812">Transmembrane</keyword>
<dbReference type="GO" id="GO:0016740">
    <property type="term" value="F:transferase activity"/>
    <property type="evidence" value="ECO:0007669"/>
    <property type="project" value="UniProtKB-KW"/>
</dbReference>
<evidence type="ECO:0000256" key="6">
    <source>
        <dbReference type="ARBA" id="ARBA00023136"/>
    </source>
</evidence>
<feature type="transmembrane region" description="Helical" evidence="7">
    <location>
        <begin position="120"/>
        <end position="140"/>
    </location>
</feature>
<evidence type="ECO:0000256" key="2">
    <source>
        <dbReference type="ARBA" id="ARBA00006464"/>
    </source>
</evidence>
<comment type="subcellular location">
    <subcellularLocation>
        <location evidence="1">Membrane</location>
        <topology evidence="1">Multi-pass membrane protein</topology>
    </subcellularLocation>
</comment>
<sequence>MSLTRAGQTHAWVARFADRLLLTDVAVVACAIAFAQFVRFVVFAENEPDLRAWGASFDPTWVSAVLASLWVGALSASGSRDARVLGSGSAEYKRVLQASLSVFGVVAIVAYVTRFDLARGYVAIALPLGLATLLIGRWFWRGWLSRKRRRGFFLNQAVVVGSRATALHVADELSRSPAAGFSVRGVCVPGGKVGEMLGLGGVPVLGDIDDAIASLRSVGAETLVLTSSDELPPRKIRELSWQLEPTRQHLIVAPALTDIGGPRLHTRPVAGLPLIHVETPRFEGSKRFLKRVFDIAVTLGMLAVLAVPMCGVALAVKIDSRGPTIFRQRRVGYRGNAFEMLKFRSMRTDAERVLQTLLDERDDGQDIGNAVLFKMKDDPRITRVGRFIRRYSLDELPQLLNVLRGDMSLVGPRPPLEREVLRYDEHVHRKFLVKPGITGLWQVSGRSNLSWEESVRLDLYYVENWSLAADLQILWRTVRAVVAREGAY</sequence>
<dbReference type="PANTHER" id="PTHR30576:SF10">
    <property type="entry name" value="SLL5057 PROTEIN"/>
    <property type="match status" value="1"/>
</dbReference>
<evidence type="ECO:0000259" key="8">
    <source>
        <dbReference type="Pfam" id="PF02397"/>
    </source>
</evidence>
<evidence type="ECO:0000256" key="3">
    <source>
        <dbReference type="ARBA" id="ARBA00022679"/>
    </source>
</evidence>
<feature type="transmembrane region" description="Helical" evidence="7">
    <location>
        <begin position="21"/>
        <end position="44"/>
    </location>
</feature>
<dbReference type="InterPro" id="IPR017475">
    <property type="entry name" value="EPS_sugar_tfrase"/>
</dbReference>
<dbReference type="Pfam" id="PF13727">
    <property type="entry name" value="CoA_binding_3"/>
    <property type="match status" value="1"/>
</dbReference>
<evidence type="ECO:0000313" key="10">
    <source>
        <dbReference type="Proteomes" id="UP001501266"/>
    </source>
</evidence>